<feature type="domain" description="Thiolase N-terminal" evidence="7">
    <location>
        <begin position="6"/>
        <end position="158"/>
    </location>
</feature>
<evidence type="ECO:0000259" key="7">
    <source>
        <dbReference type="Pfam" id="PF00108"/>
    </source>
</evidence>
<dbReference type="EC" id="2.3.1.176" evidence="1"/>
<dbReference type="RefSeq" id="WP_166395170.1">
    <property type="nucleotide sequence ID" value="NZ_CP045121.1"/>
</dbReference>
<dbReference type="EMBL" id="CP045121">
    <property type="protein sequence ID" value="QIN77489.1"/>
    <property type="molecule type" value="Genomic_DNA"/>
</dbReference>
<dbReference type="Pfam" id="PF00108">
    <property type="entry name" value="Thiolase_N"/>
    <property type="match status" value="1"/>
</dbReference>
<dbReference type="PANTHER" id="PTHR42870:SF1">
    <property type="entry name" value="NON-SPECIFIC LIPID-TRANSFER PROTEIN-LIKE 2"/>
    <property type="match status" value="1"/>
</dbReference>
<dbReference type="SUPFAM" id="SSF53901">
    <property type="entry name" value="Thiolase-like"/>
    <property type="match status" value="2"/>
</dbReference>
<organism evidence="9 10">
    <name type="scientific">Rubrobacter marinus</name>
    <dbReference type="NCBI Taxonomy" id="2653852"/>
    <lineage>
        <taxon>Bacteria</taxon>
        <taxon>Bacillati</taxon>
        <taxon>Actinomycetota</taxon>
        <taxon>Rubrobacteria</taxon>
        <taxon>Rubrobacterales</taxon>
        <taxon>Rubrobacteraceae</taxon>
        <taxon>Rubrobacter</taxon>
    </lineage>
</organism>
<accession>A0A6G8PSM6</accession>
<evidence type="ECO:0000313" key="10">
    <source>
        <dbReference type="Proteomes" id="UP000502706"/>
    </source>
</evidence>
<evidence type="ECO:0000313" key="9">
    <source>
        <dbReference type="EMBL" id="QIN77489.1"/>
    </source>
</evidence>
<dbReference type="GO" id="GO:0008289">
    <property type="term" value="F:lipid binding"/>
    <property type="evidence" value="ECO:0007669"/>
    <property type="project" value="UniProtKB-KW"/>
</dbReference>
<sequence>MILRHVGLSGIPVVNVENACASGATALHQAAMAVGSGAAETALALGVEKLFVGDTKRSLRALGTSTDVETMGDRGGQFTALYAMKARQVMEDYGIPIESVARVAVKNSRNGSLNPIAQFRKPRTIESVLSSRPISEPLTLLMCSSIADGAAAALLVSERKAREMGIPKPVYVAGCGLRSGEYGRREGLAEANSVRAAAHRAYDAAGIGPEDLDLLEVHDAAASSEVDHLASLGVAPVDRGYRELVAGRYDLHGELPVNTSGGLLSRGHPTGATGVAQVGEVVLQLRGSAGERQARGGRPIRTGLCLNTGGRVEDDRAAIAVTVLST</sequence>
<gene>
    <name evidence="9" type="ORF">GBA65_02095</name>
</gene>
<dbReference type="Gene3D" id="3.40.47.10">
    <property type="match status" value="1"/>
</dbReference>
<name>A0A6G8PSM6_9ACTN</name>
<reference evidence="9 10" key="1">
    <citation type="submission" date="2019-10" db="EMBL/GenBank/DDBJ databases">
        <title>Rubrobacter sp nov SCSIO 52915 isolated from a deep-sea sediment in the South China Sea.</title>
        <authorList>
            <person name="Chen R.W."/>
        </authorList>
    </citation>
    <scope>NUCLEOTIDE SEQUENCE [LARGE SCALE GENOMIC DNA]</scope>
    <source>
        <strain evidence="9 10">SCSIO 52915</strain>
    </source>
</reference>
<evidence type="ECO:0000259" key="8">
    <source>
        <dbReference type="Pfam" id="PF22691"/>
    </source>
</evidence>
<dbReference type="PANTHER" id="PTHR42870">
    <property type="entry name" value="ACETYL-COA C-ACETYLTRANSFERASE"/>
    <property type="match status" value="1"/>
</dbReference>
<keyword evidence="2" id="KW-0813">Transport</keyword>
<evidence type="ECO:0000256" key="1">
    <source>
        <dbReference type="ARBA" id="ARBA00012352"/>
    </source>
</evidence>
<dbReference type="AlphaFoldDB" id="A0A6G8PSM6"/>
<dbReference type="InterPro" id="IPR020616">
    <property type="entry name" value="Thiolase_N"/>
</dbReference>
<evidence type="ECO:0000256" key="6">
    <source>
        <dbReference type="ARBA" id="ARBA00032316"/>
    </source>
</evidence>
<evidence type="ECO:0000256" key="2">
    <source>
        <dbReference type="ARBA" id="ARBA00022448"/>
    </source>
</evidence>
<dbReference type="GO" id="GO:0016747">
    <property type="term" value="F:acyltransferase activity, transferring groups other than amino-acyl groups"/>
    <property type="evidence" value="ECO:0007669"/>
    <property type="project" value="InterPro"/>
</dbReference>
<protein>
    <recommendedName>
        <fullName evidence="1">propanoyl-CoA C-acyltransferase</fullName>
        <ecNumber evidence="1">2.3.1.176</ecNumber>
    </recommendedName>
    <alternativeName>
        <fullName evidence="6">Propanoyl-CoA C-acyltransferase</fullName>
    </alternativeName>
</protein>
<dbReference type="GO" id="GO:0006869">
    <property type="term" value="P:lipid transport"/>
    <property type="evidence" value="ECO:0007669"/>
    <property type="project" value="UniProtKB-KW"/>
</dbReference>
<evidence type="ECO:0000256" key="3">
    <source>
        <dbReference type="ARBA" id="ARBA00022679"/>
    </source>
</evidence>
<dbReference type="PROSITE" id="PS00737">
    <property type="entry name" value="THIOLASE_2"/>
    <property type="match status" value="1"/>
</dbReference>
<keyword evidence="3" id="KW-0808">Transferase</keyword>
<feature type="domain" description="Thiolase C-terminal" evidence="8">
    <location>
        <begin position="184"/>
        <end position="319"/>
    </location>
</feature>
<evidence type="ECO:0000256" key="4">
    <source>
        <dbReference type="ARBA" id="ARBA00023055"/>
    </source>
</evidence>
<dbReference type="Pfam" id="PF22691">
    <property type="entry name" value="Thiolase_C_1"/>
    <property type="match status" value="1"/>
</dbReference>
<dbReference type="InterPro" id="IPR020613">
    <property type="entry name" value="Thiolase_CS"/>
</dbReference>
<keyword evidence="10" id="KW-1185">Reference proteome</keyword>
<proteinExistence type="predicted"/>
<keyword evidence="5" id="KW-0446">Lipid-binding</keyword>
<dbReference type="Proteomes" id="UP000502706">
    <property type="component" value="Chromosome"/>
</dbReference>
<evidence type="ECO:0000256" key="5">
    <source>
        <dbReference type="ARBA" id="ARBA00023121"/>
    </source>
</evidence>
<dbReference type="KEGG" id="rmar:GBA65_02095"/>
<dbReference type="InterPro" id="IPR016039">
    <property type="entry name" value="Thiolase-like"/>
</dbReference>
<dbReference type="InterPro" id="IPR055140">
    <property type="entry name" value="Thiolase_C_2"/>
</dbReference>
<dbReference type="CDD" id="cd00829">
    <property type="entry name" value="SCP-x_thiolase"/>
    <property type="match status" value="1"/>
</dbReference>
<keyword evidence="4" id="KW-0445">Lipid transport</keyword>